<dbReference type="AlphaFoldDB" id="A0AAW2SKB8"/>
<sequence>MEVTRADLSDLPELAKSFSHNEIVELVNVQINEVTPALPPPKGSTCSNEPPQDHPMRESANFHTNMTLTFVGTRLRENLEKSPRRALENTPWVRTML</sequence>
<evidence type="ECO:0000313" key="2">
    <source>
        <dbReference type="EMBL" id="KAL0392873.1"/>
    </source>
</evidence>
<feature type="region of interest" description="Disordered" evidence="1">
    <location>
        <begin position="37"/>
        <end position="60"/>
    </location>
</feature>
<reference evidence="2" key="2">
    <citation type="journal article" date="2024" name="Plant">
        <title>Genomic evolution and insights into agronomic trait innovations of Sesamum species.</title>
        <authorList>
            <person name="Miao H."/>
            <person name="Wang L."/>
            <person name="Qu L."/>
            <person name="Liu H."/>
            <person name="Sun Y."/>
            <person name="Le M."/>
            <person name="Wang Q."/>
            <person name="Wei S."/>
            <person name="Zheng Y."/>
            <person name="Lin W."/>
            <person name="Duan Y."/>
            <person name="Cao H."/>
            <person name="Xiong S."/>
            <person name="Wang X."/>
            <person name="Wei L."/>
            <person name="Li C."/>
            <person name="Ma Q."/>
            <person name="Ju M."/>
            <person name="Zhao R."/>
            <person name="Li G."/>
            <person name="Mu C."/>
            <person name="Tian Q."/>
            <person name="Mei H."/>
            <person name="Zhang T."/>
            <person name="Gao T."/>
            <person name="Zhang H."/>
        </authorList>
    </citation>
    <scope>NUCLEOTIDE SEQUENCE</scope>
    <source>
        <strain evidence="2">G02</strain>
    </source>
</reference>
<dbReference type="EMBL" id="JACGWJ010000010">
    <property type="protein sequence ID" value="KAL0392873.1"/>
    <property type="molecule type" value="Genomic_DNA"/>
</dbReference>
<accession>A0AAW2SKB8</accession>
<reference evidence="2" key="1">
    <citation type="submission" date="2020-06" db="EMBL/GenBank/DDBJ databases">
        <authorList>
            <person name="Li T."/>
            <person name="Hu X."/>
            <person name="Zhang T."/>
            <person name="Song X."/>
            <person name="Zhang H."/>
            <person name="Dai N."/>
            <person name="Sheng W."/>
            <person name="Hou X."/>
            <person name="Wei L."/>
        </authorList>
    </citation>
    <scope>NUCLEOTIDE SEQUENCE</scope>
    <source>
        <strain evidence="2">G02</strain>
        <tissue evidence="2">Leaf</tissue>
    </source>
</reference>
<organism evidence="2">
    <name type="scientific">Sesamum radiatum</name>
    <name type="common">Black benniseed</name>
    <dbReference type="NCBI Taxonomy" id="300843"/>
    <lineage>
        <taxon>Eukaryota</taxon>
        <taxon>Viridiplantae</taxon>
        <taxon>Streptophyta</taxon>
        <taxon>Embryophyta</taxon>
        <taxon>Tracheophyta</taxon>
        <taxon>Spermatophyta</taxon>
        <taxon>Magnoliopsida</taxon>
        <taxon>eudicotyledons</taxon>
        <taxon>Gunneridae</taxon>
        <taxon>Pentapetalae</taxon>
        <taxon>asterids</taxon>
        <taxon>lamiids</taxon>
        <taxon>Lamiales</taxon>
        <taxon>Pedaliaceae</taxon>
        <taxon>Sesamum</taxon>
    </lineage>
</organism>
<gene>
    <name evidence="2" type="ORF">Sradi_2510100</name>
</gene>
<comment type="caution">
    <text evidence="2">The sequence shown here is derived from an EMBL/GenBank/DDBJ whole genome shotgun (WGS) entry which is preliminary data.</text>
</comment>
<evidence type="ECO:0000256" key="1">
    <source>
        <dbReference type="SAM" id="MobiDB-lite"/>
    </source>
</evidence>
<protein>
    <submittedName>
        <fullName evidence="2">Uncharacterized protein</fullName>
    </submittedName>
</protein>
<name>A0AAW2SKB8_SESRA</name>
<proteinExistence type="predicted"/>